<reference evidence="2" key="1">
    <citation type="submission" date="2016-11" db="UniProtKB">
        <authorList>
            <consortium name="WormBaseParasite"/>
        </authorList>
    </citation>
    <scope>IDENTIFICATION</scope>
    <source>
        <strain evidence="2">KR3021</strain>
    </source>
</reference>
<name>A0AC35THI6_9BILA</name>
<dbReference type="Proteomes" id="UP000095286">
    <property type="component" value="Unplaced"/>
</dbReference>
<dbReference type="WBParaSite" id="RSKR_0000068000.1">
    <property type="protein sequence ID" value="RSKR_0000068000.1"/>
    <property type="gene ID" value="RSKR_0000068000"/>
</dbReference>
<proteinExistence type="predicted"/>
<organism evidence="1 2">
    <name type="scientific">Rhabditophanes sp. KR3021</name>
    <dbReference type="NCBI Taxonomy" id="114890"/>
    <lineage>
        <taxon>Eukaryota</taxon>
        <taxon>Metazoa</taxon>
        <taxon>Ecdysozoa</taxon>
        <taxon>Nematoda</taxon>
        <taxon>Chromadorea</taxon>
        <taxon>Rhabditida</taxon>
        <taxon>Tylenchina</taxon>
        <taxon>Panagrolaimomorpha</taxon>
        <taxon>Strongyloidoidea</taxon>
        <taxon>Alloionematidae</taxon>
        <taxon>Rhabditophanes</taxon>
    </lineage>
</organism>
<accession>A0AC35THI6</accession>
<sequence>MSFTGQDICLRQALKRNSSEESYSNPKKDTDSDSDSSVEFNPKRIAASTKQVQSFHKLYSPNNKTKLASAEEQILYYKSLMKKHRSELYVIKAENVSCNICQQTLSSKGTNASNAISKHEITSKHSFYFQKWLKKQSEILQICQENDIRMEKLNKAYKKILFMLNVCFSNCGIEEMSPLNVLVSEFNQIEIMNIKESEMIISMIYEVCKDRVNRDLLNKEFVMTVKEFKDKGKSFVIIGAYFKNKAFANVHKVLHFESLINNRPATVRQINELFPALGSNSAVELGQKLLDIAVKTGSVKAIKMLHSLCFKVDILRYREFNTFIVTDIKETCVQRLEADTFDVVSAYLVDIFASTVIMEYVYLGKKNETALQEGIALLKNTPRFAKSPVHILCIHTMESVLGGNEMVTTDLGDLNKVGRNANYEEVFFRLFKRHLGTLIDASEGLETNLLLFIQYADRKFLLKEEVSELVKNSYLIHRIGDKFVPLLIGSLLKYFATKLSYQDDEPKAKKIKESFSIGEMIQELAVSENVSKTLKKFAKDESFMHGLRKTVGNCDGANTLLDVFEAIFGILSPYGDYSSLLASLLISTRVLDGKTCGRIIAFASKLVILSETSYTKGKLLLLLFADLASNDYQEKLSTKQAFAYGEGLGLLLITKNKVKEYVNSEKLLQHLKTYLEERDGHQQITNSDIVILNGFSKLFQTMVLKKHMDQSYSDWLLNLVKSFGLVLEQIASNVPGDFSNEYSECLELEKYACLFSVISRTKFQLMDIGVTDILGEDSIKKIFKMCSKILSGGFFHDLTSATFDISLIYTESFNYLLYAHTFLNKPFQPLRWKCLTEIVGYDEKLLNKAFDKSLVQDVDLLQLLENLKPFEFKDLNLLAVFKVVEYIAKKRQVSLVNVNSYIIKAVTHLEASNDNIFKALAMIGKLIANLGKKNEAQSAVETAVLLMSNVNYGKLTSETPMLSVNGLLIIVLILKDILKSDSPAISNQAANIGMIMARVIQTIVSLKAQTTERKILEKLLSVEYYMALCCQCLSFKKDMFRRLAPYIVSSSLDHTKELTLPVLNLLKICDKDGINLISAKLSSISRHRFSVVHKQFAKYKNIIG</sequence>
<evidence type="ECO:0000313" key="2">
    <source>
        <dbReference type="WBParaSite" id="RSKR_0000068000.1"/>
    </source>
</evidence>
<protein>
    <submittedName>
        <fullName evidence="2">Zf-C2H2_12 domain-containing protein</fullName>
    </submittedName>
</protein>
<evidence type="ECO:0000313" key="1">
    <source>
        <dbReference type="Proteomes" id="UP000095286"/>
    </source>
</evidence>